<feature type="transmembrane region" description="Helical" evidence="15">
    <location>
        <begin position="20"/>
        <end position="44"/>
    </location>
</feature>
<dbReference type="GO" id="GO:0005509">
    <property type="term" value="F:calcium ion binding"/>
    <property type="evidence" value="ECO:0007669"/>
    <property type="project" value="TreeGrafter"/>
</dbReference>
<evidence type="ECO:0000256" key="9">
    <source>
        <dbReference type="ARBA" id="ARBA00022824"/>
    </source>
</evidence>
<keyword evidence="11 15" id="KW-1133">Transmembrane helix</keyword>
<comment type="subcellular location">
    <subcellularLocation>
        <location evidence="1">Cell membrane</location>
        <topology evidence="1">Peripheral membrane protein</topology>
    </subcellularLocation>
    <subcellularLocation>
        <location evidence="2">Endoplasmic reticulum membrane</location>
        <topology evidence="2">Multi-pass membrane protein</topology>
    </subcellularLocation>
</comment>
<evidence type="ECO:0000256" key="12">
    <source>
        <dbReference type="ARBA" id="ARBA00023055"/>
    </source>
</evidence>
<dbReference type="Proteomes" id="UP001431783">
    <property type="component" value="Unassembled WGS sequence"/>
</dbReference>
<evidence type="ECO:0000256" key="7">
    <source>
        <dbReference type="ARBA" id="ARBA00022723"/>
    </source>
</evidence>
<evidence type="ECO:0000259" key="17">
    <source>
        <dbReference type="PROSITE" id="PS51847"/>
    </source>
</evidence>
<reference evidence="18 19" key="1">
    <citation type="submission" date="2023-03" db="EMBL/GenBank/DDBJ databases">
        <title>Genome insight into feeding habits of ladybird beetles.</title>
        <authorList>
            <person name="Li H.-S."/>
            <person name="Huang Y.-H."/>
            <person name="Pang H."/>
        </authorList>
    </citation>
    <scope>NUCLEOTIDE SEQUENCE [LARGE SCALE GENOMIC DNA]</scope>
    <source>
        <strain evidence="18">SYSU_2023b</strain>
        <tissue evidence="18">Whole body</tissue>
    </source>
</reference>
<evidence type="ECO:0000256" key="10">
    <source>
        <dbReference type="ARBA" id="ARBA00022837"/>
    </source>
</evidence>
<evidence type="ECO:0000256" key="5">
    <source>
        <dbReference type="ARBA" id="ARBA00022475"/>
    </source>
</evidence>
<dbReference type="InterPro" id="IPR000008">
    <property type="entry name" value="C2_dom"/>
</dbReference>
<keyword evidence="7" id="KW-0479">Metal-binding</keyword>
<feature type="domain" description="SMP-LTD" evidence="17">
    <location>
        <begin position="104"/>
        <end position="282"/>
    </location>
</feature>
<keyword evidence="8" id="KW-0677">Repeat</keyword>
<dbReference type="FunFam" id="2.60.40.150:FF:000025">
    <property type="entry name" value="Extended synaptotagmin 2"/>
    <property type="match status" value="1"/>
</dbReference>
<keyword evidence="13" id="KW-0446">Lipid-binding</keyword>
<comment type="similarity">
    <text evidence="3">Belongs to the extended synaptotagmin family.</text>
</comment>
<dbReference type="PANTHER" id="PTHR45761:SF1">
    <property type="entry name" value="EXTENDED SYNAPTOTAGMIN-LIKE PROTEIN 2, ISOFORM C"/>
    <property type="match status" value="1"/>
</dbReference>
<keyword evidence="6 15" id="KW-0812">Transmembrane</keyword>
<dbReference type="PANTHER" id="PTHR45761">
    <property type="entry name" value="EXTENDED SYNAPTOTAGMIN-LIKE PROTEIN 2, ISOFORM C"/>
    <property type="match status" value="1"/>
</dbReference>
<evidence type="ECO:0000256" key="13">
    <source>
        <dbReference type="ARBA" id="ARBA00023121"/>
    </source>
</evidence>
<evidence type="ECO:0000256" key="8">
    <source>
        <dbReference type="ARBA" id="ARBA00022737"/>
    </source>
</evidence>
<evidence type="ECO:0000256" key="11">
    <source>
        <dbReference type="ARBA" id="ARBA00022989"/>
    </source>
</evidence>
<dbReference type="Pfam" id="PF17047">
    <property type="entry name" value="SMP_LBD"/>
    <property type="match status" value="1"/>
</dbReference>
<evidence type="ECO:0000256" key="6">
    <source>
        <dbReference type="ARBA" id="ARBA00022692"/>
    </source>
</evidence>
<evidence type="ECO:0000313" key="18">
    <source>
        <dbReference type="EMBL" id="KAK9887365.1"/>
    </source>
</evidence>
<dbReference type="EMBL" id="JARQZJ010000108">
    <property type="protein sequence ID" value="KAK9887365.1"/>
    <property type="molecule type" value="Genomic_DNA"/>
</dbReference>
<dbReference type="SMART" id="SM00239">
    <property type="entry name" value="C2"/>
    <property type="match status" value="2"/>
</dbReference>
<keyword evidence="9" id="KW-0256">Endoplasmic reticulum</keyword>
<dbReference type="InterPro" id="IPR039010">
    <property type="entry name" value="Synaptotagmin_SMP"/>
</dbReference>
<dbReference type="GO" id="GO:0005544">
    <property type="term" value="F:calcium-dependent phospholipid binding"/>
    <property type="evidence" value="ECO:0007669"/>
    <property type="project" value="TreeGrafter"/>
</dbReference>
<dbReference type="GO" id="GO:0005886">
    <property type="term" value="C:plasma membrane"/>
    <property type="evidence" value="ECO:0007669"/>
    <property type="project" value="UniProtKB-SubCell"/>
</dbReference>
<dbReference type="AlphaFoldDB" id="A0AAW1UY47"/>
<dbReference type="SUPFAM" id="SSF49562">
    <property type="entry name" value="C2 domain (Calcium/lipid-binding domain, CaLB)"/>
    <property type="match status" value="2"/>
</dbReference>
<keyword evidence="5" id="KW-1003">Cell membrane</keyword>
<protein>
    <submittedName>
        <fullName evidence="18">Uncharacterized protein</fullName>
    </submittedName>
</protein>
<dbReference type="GO" id="GO:0035091">
    <property type="term" value="F:phosphatidylinositol binding"/>
    <property type="evidence" value="ECO:0007669"/>
    <property type="project" value="TreeGrafter"/>
</dbReference>
<dbReference type="Pfam" id="PF00168">
    <property type="entry name" value="C2"/>
    <property type="match status" value="2"/>
</dbReference>
<evidence type="ECO:0000256" key="14">
    <source>
        <dbReference type="ARBA" id="ARBA00023136"/>
    </source>
</evidence>
<dbReference type="PROSITE" id="PS50004">
    <property type="entry name" value="C2"/>
    <property type="match status" value="2"/>
</dbReference>
<keyword evidence="4" id="KW-0813">Transport</keyword>
<dbReference type="GO" id="GO:0031210">
    <property type="term" value="F:phosphatidylcholine binding"/>
    <property type="evidence" value="ECO:0007669"/>
    <property type="project" value="TreeGrafter"/>
</dbReference>
<evidence type="ECO:0000256" key="15">
    <source>
        <dbReference type="SAM" id="Phobius"/>
    </source>
</evidence>
<dbReference type="InterPro" id="IPR035892">
    <property type="entry name" value="C2_domain_sf"/>
</dbReference>
<evidence type="ECO:0000256" key="2">
    <source>
        <dbReference type="ARBA" id="ARBA00004477"/>
    </source>
</evidence>
<proteinExistence type="inferred from homology"/>
<feature type="domain" description="C2" evidence="16">
    <location>
        <begin position="281"/>
        <end position="397"/>
    </location>
</feature>
<dbReference type="PROSITE" id="PS51847">
    <property type="entry name" value="SMP"/>
    <property type="match status" value="1"/>
</dbReference>
<keyword evidence="19" id="KW-1185">Reference proteome</keyword>
<dbReference type="InterPro" id="IPR031468">
    <property type="entry name" value="SMP_LBD"/>
</dbReference>
<comment type="caution">
    <text evidence="18">The sequence shown here is derived from an EMBL/GenBank/DDBJ whole genome shotgun (WGS) entry which is preliminary data.</text>
</comment>
<dbReference type="GO" id="GO:0008429">
    <property type="term" value="F:phosphatidylethanolamine binding"/>
    <property type="evidence" value="ECO:0007669"/>
    <property type="project" value="TreeGrafter"/>
</dbReference>
<dbReference type="GO" id="GO:0006869">
    <property type="term" value="P:lipid transport"/>
    <property type="evidence" value="ECO:0007669"/>
    <property type="project" value="UniProtKB-KW"/>
</dbReference>
<evidence type="ECO:0000256" key="1">
    <source>
        <dbReference type="ARBA" id="ARBA00004202"/>
    </source>
</evidence>
<dbReference type="InterPro" id="IPR051634">
    <property type="entry name" value="Extended_Synaptotagmin"/>
</dbReference>
<gene>
    <name evidence="18" type="ORF">WA026_022033</name>
</gene>
<accession>A0AAW1UY47</accession>
<keyword evidence="10" id="KW-0106">Calcium</keyword>
<evidence type="ECO:0000256" key="4">
    <source>
        <dbReference type="ARBA" id="ARBA00022448"/>
    </source>
</evidence>
<dbReference type="CDD" id="cd21670">
    <property type="entry name" value="SMP_ESyt"/>
    <property type="match status" value="1"/>
</dbReference>
<evidence type="ECO:0000259" key="16">
    <source>
        <dbReference type="PROSITE" id="PS50004"/>
    </source>
</evidence>
<dbReference type="GO" id="GO:0005789">
    <property type="term" value="C:endoplasmic reticulum membrane"/>
    <property type="evidence" value="ECO:0007669"/>
    <property type="project" value="UniProtKB-SubCell"/>
</dbReference>
<evidence type="ECO:0000313" key="19">
    <source>
        <dbReference type="Proteomes" id="UP001431783"/>
    </source>
</evidence>
<feature type="domain" description="C2" evidence="16">
    <location>
        <begin position="428"/>
        <end position="541"/>
    </location>
</feature>
<name>A0AAW1UY47_9CUCU</name>
<organism evidence="18 19">
    <name type="scientific">Henosepilachna vigintioctopunctata</name>
    <dbReference type="NCBI Taxonomy" id="420089"/>
    <lineage>
        <taxon>Eukaryota</taxon>
        <taxon>Metazoa</taxon>
        <taxon>Ecdysozoa</taxon>
        <taxon>Arthropoda</taxon>
        <taxon>Hexapoda</taxon>
        <taxon>Insecta</taxon>
        <taxon>Pterygota</taxon>
        <taxon>Neoptera</taxon>
        <taxon>Endopterygota</taxon>
        <taxon>Coleoptera</taxon>
        <taxon>Polyphaga</taxon>
        <taxon>Cucujiformia</taxon>
        <taxon>Coccinelloidea</taxon>
        <taxon>Coccinellidae</taxon>
        <taxon>Epilachninae</taxon>
        <taxon>Epilachnini</taxon>
        <taxon>Henosepilachna</taxon>
    </lineage>
</organism>
<keyword evidence="14 15" id="KW-0472">Membrane</keyword>
<sequence length="541" mass="62016">MNSRSASSIRPRRSKRKTILNVVLRIVLTLIRKSAFAITIYSMVYYEVSIYWLAAPILSSIIFDILMESDDGKTDSRKAWALTGDQELILSQYNKLPPWVNFPDIERAEWINKIIQQLWPTVNNYVRIYLLETVEPQLEQQLRQYMLTGFQFETVRLGAIPPKITGIKVYQKTSKDEIIMDVHFFYGGDCEFTFYLSGTTGGIRDFQVEGELRFIMKPLIPLNPLIGGIQIFFIDKPDFDYHMIGLTKLLEMPGINSYFRESIESVIESIAVIPNMFTIELSDDIEVSTYLRIPDPCGVLRIHLIEAKALEAKDYIGKSDPYVIVEVGAQKFRTKTISRSLSPTFDSWCEFVIIEPRGQKLRFRLWDEDTGRPDDILGYARIEVSSIMEKKYLDIWLTLEDAEHGSIHVKLFWYPLSNKIHDLPAIVKENENNFPSDVRFNTAVLTVFVDAAFNLTSPGEQPDAYVQLQMGSTTKTTHVCKLSTDPVWREGFCFLVSDPNTDALNLTIIDSKSKHELGELNFPVTTVSTKKNYNSKINLSN</sequence>
<dbReference type="Gene3D" id="2.60.40.150">
    <property type="entry name" value="C2 domain"/>
    <property type="match status" value="2"/>
</dbReference>
<keyword evidence="12" id="KW-0445">Lipid transport</keyword>
<evidence type="ECO:0000256" key="3">
    <source>
        <dbReference type="ARBA" id="ARBA00005867"/>
    </source>
</evidence>